<evidence type="ECO:0008006" key="11">
    <source>
        <dbReference type="Google" id="ProtNLM"/>
    </source>
</evidence>
<evidence type="ECO:0000259" key="7">
    <source>
        <dbReference type="PROSITE" id="PS50010"/>
    </source>
</evidence>
<reference evidence="9" key="1">
    <citation type="submission" date="2021-02" db="EMBL/GenBank/DDBJ databases">
        <authorList>
            <person name="Nowell W R."/>
        </authorList>
    </citation>
    <scope>NUCLEOTIDE SEQUENCE</scope>
    <source>
        <strain evidence="9">Ploen Becks lab</strain>
    </source>
</reference>
<name>A0A813SCC3_9BILA</name>
<organism evidence="9 10">
    <name type="scientific">Brachionus calyciflorus</name>
    <dbReference type="NCBI Taxonomy" id="104777"/>
    <lineage>
        <taxon>Eukaryota</taxon>
        <taxon>Metazoa</taxon>
        <taxon>Spiralia</taxon>
        <taxon>Gnathifera</taxon>
        <taxon>Rotifera</taxon>
        <taxon>Eurotatoria</taxon>
        <taxon>Monogononta</taxon>
        <taxon>Pseudotrocha</taxon>
        <taxon>Ploima</taxon>
        <taxon>Brachionidae</taxon>
        <taxon>Brachionus</taxon>
    </lineage>
</organism>
<dbReference type="PANTHER" id="PTHR13944:SF21">
    <property type="entry name" value="CYSTS, ISOFORM C"/>
    <property type="match status" value="1"/>
</dbReference>
<dbReference type="InterPro" id="IPR035899">
    <property type="entry name" value="DBL_dom_sf"/>
</dbReference>
<evidence type="ECO:0000256" key="6">
    <source>
        <dbReference type="SAM" id="MobiDB-lite"/>
    </source>
</evidence>
<feature type="compositionally biased region" description="Basic residues" evidence="6">
    <location>
        <begin position="36"/>
        <end position="57"/>
    </location>
</feature>
<dbReference type="CDD" id="cd20815">
    <property type="entry name" value="C1_p190RhoGEF-like"/>
    <property type="match status" value="1"/>
</dbReference>
<evidence type="ECO:0000256" key="2">
    <source>
        <dbReference type="ARBA" id="ARBA00022723"/>
    </source>
</evidence>
<evidence type="ECO:0000313" key="9">
    <source>
        <dbReference type="EMBL" id="CAF0793121.1"/>
    </source>
</evidence>
<dbReference type="Gene3D" id="3.30.60.20">
    <property type="match status" value="1"/>
</dbReference>
<dbReference type="PANTHER" id="PTHR13944">
    <property type="entry name" value="AGAP007712-PA"/>
    <property type="match status" value="1"/>
</dbReference>
<dbReference type="SMART" id="SM00325">
    <property type="entry name" value="RhoGEF"/>
    <property type="match status" value="1"/>
</dbReference>
<dbReference type="Pfam" id="PF00621">
    <property type="entry name" value="RhoGEF"/>
    <property type="match status" value="1"/>
</dbReference>
<keyword evidence="5" id="KW-0175">Coiled coil</keyword>
<gene>
    <name evidence="9" type="ORF">OXX778_LOCUS6073</name>
</gene>
<feature type="compositionally biased region" description="Polar residues" evidence="6">
    <location>
        <begin position="220"/>
        <end position="236"/>
    </location>
</feature>
<feature type="domain" description="Phorbol-ester/DAG-type" evidence="8">
    <location>
        <begin position="741"/>
        <end position="789"/>
    </location>
</feature>
<feature type="compositionally biased region" description="Polar residues" evidence="6">
    <location>
        <begin position="277"/>
        <end position="289"/>
    </location>
</feature>
<feature type="region of interest" description="Disordered" evidence="6">
    <location>
        <begin position="573"/>
        <end position="592"/>
    </location>
</feature>
<evidence type="ECO:0000256" key="4">
    <source>
        <dbReference type="ARBA" id="ARBA00022833"/>
    </source>
</evidence>
<dbReference type="Gene3D" id="1.20.900.10">
    <property type="entry name" value="Dbl homology (DH) domain"/>
    <property type="match status" value="1"/>
</dbReference>
<dbReference type="PROSITE" id="PS50081">
    <property type="entry name" value="ZF_DAG_PE_2"/>
    <property type="match status" value="1"/>
</dbReference>
<evidence type="ECO:0000313" key="10">
    <source>
        <dbReference type="Proteomes" id="UP000663879"/>
    </source>
</evidence>
<feature type="compositionally biased region" description="Low complexity" evidence="6">
    <location>
        <begin position="1342"/>
        <end position="1355"/>
    </location>
</feature>
<feature type="region of interest" description="Disordered" evidence="6">
    <location>
        <begin position="220"/>
        <end position="295"/>
    </location>
</feature>
<dbReference type="SUPFAM" id="SSF48065">
    <property type="entry name" value="DBL homology domain (DH-domain)"/>
    <property type="match status" value="1"/>
</dbReference>
<proteinExistence type="predicted"/>
<dbReference type="InterPro" id="IPR000219">
    <property type="entry name" value="DH_dom"/>
</dbReference>
<feature type="domain" description="DH" evidence="7">
    <location>
        <begin position="1007"/>
        <end position="1197"/>
    </location>
</feature>
<dbReference type="Gene3D" id="2.30.29.30">
    <property type="entry name" value="Pleckstrin-homology domain (PH domain)/Phosphotyrosine-binding domain (PTB)"/>
    <property type="match status" value="1"/>
</dbReference>
<evidence type="ECO:0000256" key="5">
    <source>
        <dbReference type="SAM" id="Coils"/>
    </source>
</evidence>
<dbReference type="GO" id="GO:0035023">
    <property type="term" value="P:regulation of Rho protein signal transduction"/>
    <property type="evidence" value="ECO:0007669"/>
    <property type="project" value="TreeGrafter"/>
</dbReference>
<comment type="caution">
    <text evidence="9">The sequence shown here is derived from an EMBL/GenBank/DDBJ whole genome shotgun (WGS) entry which is preliminary data.</text>
</comment>
<keyword evidence="2" id="KW-0479">Metal-binding</keyword>
<dbReference type="PROSITE" id="PS50010">
    <property type="entry name" value="DH_2"/>
    <property type="match status" value="1"/>
</dbReference>
<dbReference type="InterPro" id="IPR011993">
    <property type="entry name" value="PH-like_dom_sf"/>
</dbReference>
<feature type="region of interest" description="Disordered" evidence="6">
    <location>
        <begin position="1336"/>
        <end position="1358"/>
    </location>
</feature>
<keyword evidence="1" id="KW-0597">Phosphoprotein</keyword>
<dbReference type="InterPro" id="IPR046349">
    <property type="entry name" value="C1-like_sf"/>
</dbReference>
<feature type="region of interest" description="Disordered" evidence="6">
    <location>
        <begin position="31"/>
        <end position="58"/>
    </location>
</feature>
<keyword evidence="4" id="KW-0862">Zinc</keyword>
<feature type="coiled-coil region" evidence="5">
    <location>
        <begin position="1577"/>
        <end position="1646"/>
    </location>
</feature>
<feature type="region of interest" description="Disordered" evidence="6">
    <location>
        <begin position="331"/>
        <end position="353"/>
    </location>
</feature>
<dbReference type="SUPFAM" id="SSF57889">
    <property type="entry name" value="Cysteine-rich domain"/>
    <property type="match status" value="1"/>
</dbReference>
<accession>A0A813SCC3</accession>
<keyword evidence="3" id="KW-0863">Zinc-finger</keyword>
<evidence type="ECO:0000256" key="1">
    <source>
        <dbReference type="ARBA" id="ARBA00022553"/>
    </source>
</evidence>
<dbReference type="EMBL" id="CAJNOC010000698">
    <property type="protein sequence ID" value="CAF0793121.1"/>
    <property type="molecule type" value="Genomic_DNA"/>
</dbReference>
<dbReference type="GO" id="GO:0008270">
    <property type="term" value="F:zinc ion binding"/>
    <property type="evidence" value="ECO:0007669"/>
    <property type="project" value="UniProtKB-KW"/>
</dbReference>
<dbReference type="OrthoDB" id="28045at2759"/>
<evidence type="ECO:0000259" key="8">
    <source>
        <dbReference type="PROSITE" id="PS50081"/>
    </source>
</evidence>
<feature type="region of interest" description="Disordered" evidence="6">
    <location>
        <begin position="1513"/>
        <end position="1536"/>
    </location>
</feature>
<dbReference type="InterPro" id="IPR051632">
    <property type="entry name" value="Rho_GEF"/>
</dbReference>
<protein>
    <recommendedName>
        <fullName evidence="11">Rho guanine nucleotide exchange factor 2</fullName>
    </recommendedName>
</protein>
<feature type="compositionally biased region" description="Basic and acidic residues" evidence="6">
    <location>
        <begin position="251"/>
        <end position="275"/>
    </location>
</feature>
<dbReference type="Proteomes" id="UP000663879">
    <property type="component" value="Unassembled WGS sequence"/>
</dbReference>
<dbReference type="InterPro" id="IPR002219">
    <property type="entry name" value="PKC_DAG/PE"/>
</dbReference>
<evidence type="ECO:0000256" key="3">
    <source>
        <dbReference type="ARBA" id="ARBA00022771"/>
    </source>
</evidence>
<sequence>MSLTTSSPKTKPKLCQKYSAISALITMPPLPNNLHHNPHHNPHHNHHHNHHHHHSHHNTNLSIFDIKHFSSNLSTADPNEILDNSQIELSKKSILNDRPISTEDVIIVDEDDNHVVLPIKNLNRPTLGDMKQKTLLLKLSNENLYSKIYEIMNQIFLPKYPFSYKLAKLNSFNECENLDNKKSSELNDASLSTVSCSNNTQNINNLKSTSSTTNPVIKSTLKQSNSNQSTKPSNLNHLRKPRNNSTSSTPDESKRSQKSQKPEIMCKPERAKLDISDPTNNKPKQQLTRSRTRLIRKQNISMENKEEIYYQINDDYEDSNSIYEEIESDLTDVEDEEISEEENLDTNQYDDESDESIDLSCFDTVKENKKFDDGDLNLNDSRMSSSTTKHETKTKSKIAKLFNTFSNSLQSDSQSALLPPLPRHNLLPQSITVAPLTDFDRNLNTRRSKRFTRPTNLVIQEISLSTHNSPSNSSSCSPVNTITPSVMTNLQKAASTPSIFDKLKTNETRKNDENEEKLASFLHVNNLNLASSASLNTADFNANKINKINSLSDGKNLKSNKRSDYSIKLSLQKTDTTTTSSTPSPPSLSDQISPITNEVFLSNTIPIKPSVPIGTTSSKDLLTVNEFLKEIDMKKNENSQLEEGTYLVPVGTSTATNSKSSLITQVTTDPITAITSPVHRSPNSSYDQIIMQQSTPLKNQLESHAKALSKSKKLGNILKLASVRGAKSKSIKHKYSTQFQQHAFIVKTVNSDFTCDICQKTLLNKKALVCKNCQINVHDTQCKDQVSPCLHFKKSIFSQSKSQNTSLNMSTSTSSTFKMPLPVETLFETKKDNNLIELSTSVTTASNGCIIGGLNSNNNSIKTISNNRPRSMDISKYFQAHLSKSTSNMYSKSINEESPDYEAIKSLRESVDSLNYKAENEQNLNASNSTSSIINSINNQNTVSSTGSVSSNGSTSLISGCLYSNLKLYLSELNKEFSSFELEFSATNWADLQNDEYLQTLSRNARNKQENIFEFVKTEVNYFKILSMCQRLFMSILVNDCRVEQKLVDQIFPDLEKLMELHKSLLDELIDRYKISKNKFIESIGDILYKILSEKSESWVSVYSKICCTHINAKLLFKQLITSNKLVALFSNEISKHALLKRYHIPDCLTIITQRLTKYLTLIENILTNSRDNSVEIDVLNKSLDKLRSILTQVNDSVAFYQNLNEFKKYLDNFDQKSYTKSFVKIDQQIKERNFTKTDLTGKPERKIISLNQVNVKVMSKNGKEYKNVTCVTMNDMIVFLQMNEKSSKFLFMNETSVIPCSNGILIRPKVSDLNQLQTQSFTQIHHSRTISQSNSIRLDQNNSNQNPSNNSNVSRPQTLESTKMLITYIVHTITNEIIEIKFPDETSRNQWLVLVHTHITPFIEENVKEDVEIKTPVTPAEPEVVKLSPEMANLVLSFNNLITNQIHSVNLMRSASSAGETITKTGQDTQLSIPKRAETFNGASSSKESQMSIININSDLFQKPKVFVNNRNSETLSTTESDYSTTTNRSGDSGYQSKSCCIYADLDQSVNLCNCLDESNGRKFINDENNVQTIDRNNFELMLRNILNDYQKTKRENFELKKMMDNKDKSIDLLKKALDEYRVQLDQEKQDLEKKYCEIEKKEILDASTNNTANTTTTTITRLNNNISNNTTQINNSINSSIQSSLINNQTNNSLMSDINNNQSNKVSILVKCERTLLTSSSQVQVKKDDQANNCKNGSNSSILFL</sequence>
<dbReference type="SMART" id="SM00109">
    <property type="entry name" value="C1"/>
    <property type="match status" value="1"/>
</dbReference>
<feature type="compositionally biased region" description="Low complexity" evidence="6">
    <location>
        <begin position="573"/>
        <end position="591"/>
    </location>
</feature>
<keyword evidence="10" id="KW-1185">Reference proteome</keyword>
<dbReference type="GO" id="GO:0005085">
    <property type="term" value="F:guanyl-nucleotide exchange factor activity"/>
    <property type="evidence" value="ECO:0007669"/>
    <property type="project" value="InterPro"/>
</dbReference>